<dbReference type="EMBL" id="CAJOBC010005514">
    <property type="protein sequence ID" value="CAF3866204.1"/>
    <property type="molecule type" value="Genomic_DNA"/>
</dbReference>
<name>A0A814PB18_9BILA</name>
<feature type="domain" description="DUF4246" evidence="1">
    <location>
        <begin position="144"/>
        <end position="203"/>
    </location>
</feature>
<keyword evidence="4" id="KW-1185">Reference proteome</keyword>
<dbReference type="PANTHER" id="PTHR33119">
    <property type="entry name" value="IFI3P"/>
    <property type="match status" value="1"/>
</dbReference>
<dbReference type="Gene3D" id="2.60.120.620">
    <property type="entry name" value="q2cbj1_9rhob like domain"/>
    <property type="match status" value="1"/>
</dbReference>
<evidence type="ECO:0000259" key="1">
    <source>
        <dbReference type="Pfam" id="PF14033"/>
    </source>
</evidence>
<evidence type="ECO:0000313" key="4">
    <source>
        <dbReference type="Proteomes" id="UP000663829"/>
    </source>
</evidence>
<evidence type="ECO:0000313" key="2">
    <source>
        <dbReference type="EMBL" id="CAF1101307.1"/>
    </source>
</evidence>
<dbReference type="InterPro" id="IPR049192">
    <property type="entry name" value="DUF4246_C"/>
</dbReference>
<comment type="caution">
    <text evidence="2">The sequence shown here is derived from an EMBL/GenBank/DDBJ whole genome shotgun (WGS) entry which is preliminary data.</text>
</comment>
<dbReference type="InterPro" id="IPR025340">
    <property type="entry name" value="DUF4246"/>
</dbReference>
<dbReference type="AlphaFoldDB" id="A0A814PB18"/>
<gene>
    <name evidence="2" type="ORF">GPM918_LOCUS18761</name>
    <name evidence="3" type="ORF">SRO942_LOCUS18758</name>
</gene>
<dbReference type="PANTHER" id="PTHR33119:SF1">
    <property type="entry name" value="FE2OG DIOXYGENASE DOMAIN-CONTAINING PROTEIN"/>
    <property type="match status" value="1"/>
</dbReference>
<proteinExistence type="predicted"/>
<dbReference type="EMBL" id="CAJNOQ010005514">
    <property type="protein sequence ID" value="CAF1101307.1"/>
    <property type="molecule type" value="Genomic_DNA"/>
</dbReference>
<accession>A0A814PB18</accession>
<organism evidence="2 4">
    <name type="scientific">Didymodactylos carnosus</name>
    <dbReference type="NCBI Taxonomy" id="1234261"/>
    <lineage>
        <taxon>Eukaryota</taxon>
        <taxon>Metazoa</taxon>
        <taxon>Spiralia</taxon>
        <taxon>Gnathifera</taxon>
        <taxon>Rotifera</taxon>
        <taxon>Eurotatoria</taxon>
        <taxon>Bdelloidea</taxon>
        <taxon>Philodinida</taxon>
        <taxon>Philodinidae</taxon>
        <taxon>Didymodactylos</taxon>
    </lineage>
</organism>
<dbReference type="Pfam" id="PF14033">
    <property type="entry name" value="DUF4246"/>
    <property type="match status" value="1"/>
</dbReference>
<dbReference type="Proteomes" id="UP000681722">
    <property type="component" value="Unassembled WGS sequence"/>
</dbReference>
<sequence length="433" mass="50801">MAASNITAKKDDEQPDDEDNMEWLYKTKEIAELCNQHRWDCETCADCGYDHPYYHAFHTKTVYYGDDGSMRLQYPVWILDGKYDSSDSTSSCSTTTEALLDDFYELNNERRDFHAHPSPVEDIIDPDLLIYRPQIADAEREEEMSLRDQYQWIPSDFRVNRNEVHIETPICHLPMNEKYENTYRNIEIIFEKLVPMFRKIMSFNENGDTRLQVVVKVQSYNIKPGMKYSGRWHTEGRTENIQAVGVYYLYIDDELEGGALKFRPAVSPKPYYVKEANRYLMPETDTAVVFSNDIPHRFCSIRNTTSNLLRRTFLNFFIVDRQSPIPTNELCVNNLPLVSYDQCLNLLKSITLNEAQHLPDLVIERILLYLTKYIWQTETDAKDFRQRVRQEMVKQRAGWSGIDYGNFGDVKFINKPKSGVKWMTVLVTIIQNI</sequence>
<dbReference type="OrthoDB" id="10040438at2759"/>
<protein>
    <recommendedName>
        <fullName evidence="1">DUF4246 domain-containing protein</fullName>
    </recommendedName>
</protein>
<dbReference type="Proteomes" id="UP000663829">
    <property type="component" value="Unassembled WGS sequence"/>
</dbReference>
<reference evidence="2" key="1">
    <citation type="submission" date="2021-02" db="EMBL/GenBank/DDBJ databases">
        <authorList>
            <person name="Nowell W R."/>
        </authorList>
    </citation>
    <scope>NUCLEOTIDE SEQUENCE</scope>
</reference>
<evidence type="ECO:0000313" key="3">
    <source>
        <dbReference type="EMBL" id="CAF3866204.1"/>
    </source>
</evidence>